<keyword evidence="2" id="KW-1185">Reference proteome</keyword>
<dbReference type="AlphaFoldDB" id="A0A5B6W185"/>
<evidence type="ECO:0000313" key="2">
    <source>
        <dbReference type="Proteomes" id="UP000325315"/>
    </source>
</evidence>
<proteinExistence type="predicted"/>
<dbReference type="Proteomes" id="UP000325315">
    <property type="component" value="Unassembled WGS sequence"/>
</dbReference>
<name>A0A5B6W185_9ROSI</name>
<dbReference type="EMBL" id="SMMG02000005">
    <property type="protein sequence ID" value="KAA3474945.1"/>
    <property type="molecule type" value="Genomic_DNA"/>
</dbReference>
<protein>
    <submittedName>
        <fullName evidence="1">Uncharacterized protein</fullName>
    </submittedName>
</protein>
<gene>
    <name evidence="1" type="ORF">EPI10_025186</name>
</gene>
<accession>A0A5B6W185</accession>
<organism evidence="1 2">
    <name type="scientific">Gossypium australe</name>
    <dbReference type="NCBI Taxonomy" id="47621"/>
    <lineage>
        <taxon>Eukaryota</taxon>
        <taxon>Viridiplantae</taxon>
        <taxon>Streptophyta</taxon>
        <taxon>Embryophyta</taxon>
        <taxon>Tracheophyta</taxon>
        <taxon>Spermatophyta</taxon>
        <taxon>Magnoliopsida</taxon>
        <taxon>eudicotyledons</taxon>
        <taxon>Gunneridae</taxon>
        <taxon>Pentapetalae</taxon>
        <taxon>rosids</taxon>
        <taxon>malvids</taxon>
        <taxon>Malvales</taxon>
        <taxon>Malvaceae</taxon>
        <taxon>Malvoideae</taxon>
        <taxon>Gossypium</taxon>
    </lineage>
</organism>
<reference evidence="2" key="1">
    <citation type="journal article" date="2019" name="Plant Biotechnol. J.">
        <title>Genome sequencing of the Australian wild diploid species Gossypium australe highlights disease resistance and delayed gland morphogenesis.</title>
        <authorList>
            <person name="Cai Y."/>
            <person name="Cai X."/>
            <person name="Wang Q."/>
            <person name="Wang P."/>
            <person name="Zhang Y."/>
            <person name="Cai C."/>
            <person name="Xu Y."/>
            <person name="Wang K."/>
            <person name="Zhou Z."/>
            <person name="Wang C."/>
            <person name="Geng S."/>
            <person name="Li B."/>
            <person name="Dong Q."/>
            <person name="Hou Y."/>
            <person name="Wang H."/>
            <person name="Ai P."/>
            <person name="Liu Z."/>
            <person name="Yi F."/>
            <person name="Sun M."/>
            <person name="An G."/>
            <person name="Cheng J."/>
            <person name="Zhang Y."/>
            <person name="Shi Q."/>
            <person name="Xie Y."/>
            <person name="Shi X."/>
            <person name="Chang Y."/>
            <person name="Huang F."/>
            <person name="Chen Y."/>
            <person name="Hong S."/>
            <person name="Mi L."/>
            <person name="Sun Q."/>
            <person name="Zhang L."/>
            <person name="Zhou B."/>
            <person name="Peng R."/>
            <person name="Zhang X."/>
            <person name="Liu F."/>
        </authorList>
    </citation>
    <scope>NUCLEOTIDE SEQUENCE [LARGE SCALE GENOMIC DNA]</scope>
    <source>
        <strain evidence="2">cv. PA1801</strain>
    </source>
</reference>
<comment type="caution">
    <text evidence="1">The sequence shown here is derived from an EMBL/GenBank/DDBJ whole genome shotgun (WGS) entry which is preliminary data.</text>
</comment>
<sequence>MKMWAVTYSVCNLISWLIQYFKRVGIFVPNIVLSLFWCLKAKASLCHCVYSPFQNYGCFFSILYSG</sequence>
<evidence type="ECO:0000313" key="1">
    <source>
        <dbReference type="EMBL" id="KAA3474945.1"/>
    </source>
</evidence>